<dbReference type="InterPro" id="IPR008965">
    <property type="entry name" value="CBM2/CBM3_carb-bd_dom_sf"/>
</dbReference>
<dbReference type="SUPFAM" id="SSF49384">
    <property type="entry name" value="Carbohydrate-binding domain"/>
    <property type="match status" value="1"/>
</dbReference>
<comment type="caution">
    <text evidence="3">The sequence shown here is derived from an EMBL/GenBank/DDBJ whole genome shotgun (WGS) entry which is preliminary data.</text>
</comment>
<feature type="domain" description="SLH" evidence="2">
    <location>
        <begin position="228"/>
        <end position="288"/>
    </location>
</feature>
<dbReference type="InterPro" id="IPR001119">
    <property type="entry name" value="SLH_dom"/>
</dbReference>
<sequence>MTNRLLSLCLSLVFLITILPTAAFAGEQPVFSLNGSATDSREEVREGGIVEIRVGGEYLKDLYGFELRLSYDADKLQYQEGSTSLDGFTIPPIVQDGELTFANTKLGHTKGLNGAAQLATFRFKAVEEGQAAIQLIRVKLVDSKVASAAYEPRLSHVVSIISEDEPSFSDIEDHWAKADIQRAAKMGWINGYEDGRFRPQDKVTRAQFATMLSRALAFDANADDANVFKDVEQIPAYARAHVSQAAAEGIVKGFEDNTFRPHRLISRSEIAVMVMRVIGYEETNQAGKQLVFADADHIQEWAYPAVVTAVDLGLIQGRGNNRFAPHGDATRAEAVVLILRVLDSTKG</sequence>
<dbReference type="InterPro" id="IPR002102">
    <property type="entry name" value="Cohesin_dom"/>
</dbReference>
<dbReference type="Pfam" id="PF00395">
    <property type="entry name" value="SLH"/>
    <property type="match status" value="3"/>
</dbReference>
<keyword evidence="1" id="KW-0732">Signal</keyword>
<dbReference type="GO" id="GO:0000272">
    <property type="term" value="P:polysaccharide catabolic process"/>
    <property type="evidence" value="ECO:0007669"/>
    <property type="project" value="InterPro"/>
</dbReference>
<dbReference type="AlphaFoldDB" id="A0A3A1VQ85"/>
<feature type="chain" id="PRO_5017239203" evidence="1">
    <location>
        <begin position="26"/>
        <end position="347"/>
    </location>
</feature>
<dbReference type="RefSeq" id="WP_119598472.1">
    <property type="nucleotide sequence ID" value="NZ_QXQA01000002.1"/>
</dbReference>
<proteinExistence type="predicted"/>
<evidence type="ECO:0000313" key="4">
    <source>
        <dbReference type="Proteomes" id="UP000266482"/>
    </source>
</evidence>
<feature type="domain" description="SLH" evidence="2">
    <location>
        <begin position="163"/>
        <end position="226"/>
    </location>
</feature>
<keyword evidence="4" id="KW-1185">Reference proteome</keyword>
<feature type="domain" description="SLH" evidence="2">
    <location>
        <begin position="289"/>
        <end position="347"/>
    </location>
</feature>
<protein>
    <submittedName>
        <fullName evidence="3">S-layer protein</fullName>
    </submittedName>
</protein>
<dbReference type="Gene3D" id="2.60.40.680">
    <property type="match status" value="1"/>
</dbReference>
<dbReference type="PROSITE" id="PS51272">
    <property type="entry name" value="SLH"/>
    <property type="match status" value="3"/>
</dbReference>
<evidence type="ECO:0000259" key="2">
    <source>
        <dbReference type="PROSITE" id="PS51272"/>
    </source>
</evidence>
<evidence type="ECO:0000313" key="3">
    <source>
        <dbReference type="EMBL" id="RIX59640.1"/>
    </source>
</evidence>
<dbReference type="GO" id="GO:0030246">
    <property type="term" value="F:carbohydrate binding"/>
    <property type="evidence" value="ECO:0007669"/>
    <property type="project" value="InterPro"/>
</dbReference>
<gene>
    <name evidence="3" type="ORF">D3P08_05755</name>
</gene>
<evidence type="ECO:0000256" key="1">
    <source>
        <dbReference type="SAM" id="SignalP"/>
    </source>
</evidence>
<dbReference type="InterPro" id="IPR051465">
    <property type="entry name" value="Cell_Envelope_Struct_Comp"/>
</dbReference>
<accession>A0A3A1VQ85</accession>
<reference evidence="3 4" key="1">
    <citation type="submission" date="2018-09" db="EMBL/GenBank/DDBJ databases">
        <title>Paenibacillus aracenensis nov. sp. isolated from a cave in southern Spain.</title>
        <authorList>
            <person name="Jurado V."/>
            <person name="Gutierrez-Patricio S."/>
            <person name="Gonzalez-Pimentel J.L."/>
            <person name="Miller A.Z."/>
            <person name="Laiz L."/>
            <person name="Saiz-Jimenez C."/>
        </authorList>
    </citation>
    <scope>NUCLEOTIDE SEQUENCE [LARGE SCALE GENOMIC DNA]</scope>
    <source>
        <strain evidence="3 4">DSM 22867</strain>
    </source>
</reference>
<dbReference type="EMBL" id="QXQA01000002">
    <property type="protein sequence ID" value="RIX59640.1"/>
    <property type="molecule type" value="Genomic_DNA"/>
</dbReference>
<organism evidence="3 4">
    <name type="scientific">Paenibacillus nanensis</name>
    <dbReference type="NCBI Taxonomy" id="393251"/>
    <lineage>
        <taxon>Bacteria</taxon>
        <taxon>Bacillati</taxon>
        <taxon>Bacillota</taxon>
        <taxon>Bacilli</taxon>
        <taxon>Bacillales</taxon>
        <taxon>Paenibacillaceae</taxon>
        <taxon>Paenibacillus</taxon>
    </lineage>
</organism>
<feature type="signal peptide" evidence="1">
    <location>
        <begin position="1"/>
        <end position="25"/>
    </location>
</feature>
<dbReference type="PANTHER" id="PTHR43308:SF5">
    <property type="entry name" value="S-LAYER PROTEIN _ PEPTIDOGLYCAN ENDO-BETA-N-ACETYLGLUCOSAMINIDASE"/>
    <property type="match status" value="1"/>
</dbReference>
<name>A0A3A1VQ85_9BACL</name>
<dbReference type="Proteomes" id="UP000266482">
    <property type="component" value="Unassembled WGS sequence"/>
</dbReference>
<dbReference type="Pfam" id="PF00963">
    <property type="entry name" value="Cohesin"/>
    <property type="match status" value="1"/>
</dbReference>
<dbReference type="OrthoDB" id="504962at2"/>
<dbReference type="CDD" id="cd08547">
    <property type="entry name" value="Type_II_cohesin"/>
    <property type="match status" value="1"/>
</dbReference>
<dbReference type="PANTHER" id="PTHR43308">
    <property type="entry name" value="OUTER MEMBRANE PROTEIN ALPHA-RELATED"/>
    <property type="match status" value="1"/>
</dbReference>